<dbReference type="InterPro" id="IPR015421">
    <property type="entry name" value="PyrdxlP-dep_Trfase_major"/>
</dbReference>
<accession>A0ABV5UZH1</accession>
<reference evidence="7 8" key="1">
    <citation type="submission" date="2024-09" db="EMBL/GenBank/DDBJ databases">
        <authorList>
            <person name="Sun Q."/>
            <person name="Mori K."/>
        </authorList>
    </citation>
    <scope>NUCLEOTIDE SEQUENCE [LARGE SCALE GENOMIC DNA]</scope>
    <source>
        <strain evidence="7 8">JCM 12763</strain>
    </source>
</reference>
<comment type="caution">
    <text evidence="7">The sequence shown here is derived from an EMBL/GenBank/DDBJ whole genome shotgun (WGS) entry which is preliminary data.</text>
</comment>
<evidence type="ECO:0000256" key="6">
    <source>
        <dbReference type="SAM" id="MobiDB-lite"/>
    </source>
</evidence>
<gene>
    <name evidence="7" type="ORF">ACFFN0_02615</name>
</gene>
<keyword evidence="2 5" id="KW-0663">Pyridoxal phosphate</keyword>
<sequence>MTHQPGPATPADFTVDTDAVLARLTAYRGHDAPTHGGRVLSYVYDSGLAALDELAARAAREVQAVNGLDPTTFPSVALMEGDLVAFGRCILHGPDAVGSVTSGGTESCLLAVKAARDTWRERHPGSTARPRIVLPQTAHAAFHKAAHYLDLDVDVFPVDPTTGTLPAGDLTRRLDEATALVVVSAPAYPHGVVDPVADVAGAAQEAGVPCHVDACVGGLVLPFWEAAGGGPVPPWDFRVPGVSSISADLHKYGYAPKGSSLLLFADRGLDRARYFALTGWPGYPVVNPTVLGSRSATSLAAAWAVTTALGEQGYVALTRRLVAATAAVRACVDGIVGLRVLGDPVGSLVAVVADEDVPEAEQVDPHLWAGAVQRRGFVLQGQPALTQSDGTGIPRSTHLTVTPVTAGLIDELTEALAGGAEDVRGQAGAGSGGGPDAAGGGVVGSAGLPDPAELARAAREDGELDLTAVLALIETLPREVSARMLVDFMAEFTEPRVESP</sequence>
<keyword evidence="3 5" id="KW-0456">Lyase</keyword>
<proteinExistence type="inferred from homology"/>
<dbReference type="InterPro" id="IPR015424">
    <property type="entry name" value="PyrdxlP-dep_Trfase"/>
</dbReference>
<dbReference type="InterPro" id="IPR015422">
    <property type="entry name" value="PyrdxlP-dep_Trfase_small"/>
</dbReference>
<protein>
    <submittedName>
        <fullName evidence="7">Pyridoxal phosphate-dependent decarboxylase family protein</fullName>
    </submittedName>
</protein>
<dbReference type="PANTHER" id="PTHR42735">
    <property type="match status" value="1"/>
</dbReference>
<evidence type="ECO:0000313" key="7">
    <source>
        <dbReference type="EMBL" id="MFB9730932.1"/>
    </source>
</evidence>
<feature type="region of interest" description="Disordered" evidence="6">
    <location>
        <begin position="423"/>
        <end position="445"/>
    </location>
</feature>
<dbReference type="InterPro" id="IPR002129">
    <property type="entry name" value="PyrdxlP-dep_de-COase"/>
</dbReference>
<feature type="compositionally biased region" description="Gly residues" evidence="6">
    <location>
        <begin position="427"/>
        <end position="444"/>
    </location>
</feature>
<evidence type="ECO:0000256" key="3">
    <source>
        <dbReference type="ARBA" id="ARBA00023239"/>
    </source>
</evidence>
<dbReference type="Pfam" id="PF00282">
    <property type="entry name" value="Pyridoxal_deC"/>
    <property type="match status" value="1"/>
</dbReference>
<evidence type="ECO:0000313" key="8">
    <source>
        <dbReference type="Proteomes" id="UP001589613"/>
    </source>
</evidence>
<dbReference type="Gene3D" id="3.90.1150.10">
    <property type="entry name" value="Aspartate Aminotransferase, domain 1"/>
    <property type="match status" value="1"/>
</dbReference>
<evidence type="ECO:0000256" key="5">
    <source>
        <dbReference type="RuleBase" id="RU000382"/>
    </source>
</evidence>
<keyword evidence="8" id="KW-1185">Reference proteome</keyword>
<dbReference type="SUPFAM" id="SSF53383">
    <property type="entry name" value="PLP-dependent transferases"/>
    <property type="match status" value="1"/>
</dbReference>
<evidence type="ECO:0000256" key="2">
    <source>
        <dbReference type="ARBA" id="ARBA00022898"/>
    </source>
</evidence>
<dbReference type="EMBL" id="JBHMAX010000005">
    <property type="protein sequence ID" value="MFB9730932.1"/>
    <property type="molecule type" value="Genomic_DNA"/>
</dbReference>
<comment type="similarity">
    <text evidence="4">Belongs to the group II decarboxylase family. Sphingosine-1-phosphate lyase subfamily.</text>
</comment>
<evidence type="ECO:0000256" key="1">
    <source>
        <dbReference type="ARBA" id="ARBA00001933"/>
    </source>
</evidence>
<dbReference type="RefSeq" id="WP_141339190.1">
    <property type="nucleotide sequence ID" value="NZ_JBHMAX010000005.1"/>
</dbReference>
<dbReference type="Proteomes" id="UP001589613">
    <property type="component" value="Unassembled WGS sequence"/>
</dbReference>
<dbReference type="Gene3D" id="3.40.640.10">
    <property type="entry name" value="Type I PLP-dependent aspartate aminotransferase-like (Major domain)"/>
    <property type="match status" value="1"/>
</dbReference>
<organism evidence="7 8">
    <name type="scientific">Ornithinimicrobium kibberense</name>
    <dbReference type="NCBI Taxonomy" id="282060"/>
    <lineage>
        <taxon>Bacteria</taxon>
        <taxon>Bacillati</taxon>
        <taxon>Actinomycetota</taxon>
        <taxon>Actinomycetes</taxon>
        <taxon>Micrococcales</taxon>
        <taxon>Ornithinimicrobiaceae</taxon>
        <taxon>Ornithinimicrobium</taxon>
    </lineage>
</organism>
<dbReference type="InterPro" id="IPR050477">
    <property type="entry name" value="GrpII_AminoAcid_Decarb"/>
</dbReference>
<dbReference type="PANTHER" id="PTHR42735:SF6">
    <property type="entry name" value="SPHINGOSINE-1-PHOSPHATE LYASE 1"/>
    <property type="match status" value="1"/>
</dbReference>
<evidence type="ECO:0000256" key="4">
    <source>
        <dbReference type="ARBA" id="ARBA00038302"/>
    </source>
</evidence>
<comment type="cofactor">
    <cofactor evidence="1 5">
        <name>pyridoxal 5'-phosphate</name>
        <dbReference type="ChEBI" id="CHEBI:597326"/>
    </cofactor>
</comment>
<name>A0ABV5UZH1_9MICO</name>